<gene>
    <name evidence="9" type="ORF">BJG266_LOCUS37331</name>
    <name evidence="10" type="ORF">QVE165_LOCUS54242</name>
</gene>
<feature type="compositionally biased region" description="Polar residues" evidence="7">
    <location>
        <begin position="52"/>
        <end position="68"/>
    </location>
</feature>
<evidence type="ECO:0000256" key="3">
    <source>
        <dbReference type="ARBA" id="ARBA00012903"/>
    </source>
</evidence>
<evidence type="ECO:0000313" key="12">
    <source>
        <dbReference type="Proteomes" id="UP000663877"/>
    </source>
</evidence>
<accession>A0A815KLG8</accession>
<evidence type="ECO:0000313" key="9">
    <source>
        <dbReference type="EMBL" id="CAF1395036.1"/>
    </source>
</evidence>
<dbReference type="GO" id="GO:0052629">
    <property type="term" value="F:phosphatidylinositol-3,5-bisphosphate 3-phosphatase activity"/>
    <property type="evidence" value="ECO:0007669"/>
    <property type="project" value="UniProtKB-EC"/>
</dbReference>
<comment type="subcellular location">
    <subcellularLocation>
        <location evidence="1">Endomembrane system</location>
        <topology evidence="1">Peripheral membrane protein</topology>
    </subcellularLocation>
</comment>
<evidence type="ECO:0000256" key="6">
    <source>
        <dbReference type="PIRSR" id="PIRSR630564-2"/>
    </source>
</evidence>
<feature type="binding site" evidence="6">
    <location>
        <begin position="408"/>
        <end position="409"/>
    </location>
    <ligand>
        <name>substrate</name>
    </ligand>
</feature>
<feature type="region of interest" description="Disordered" evidence="7">
    <location>
        <begin position="696"/>
        <end position="719"/>
    </location>
</feature>
<feature type="active site" description="Phosphocysteine intermediate" evidence="5">
    <location>
        <position position="471"/>
    </location>
</feature>
<evidence type="ECO:0000256" key="7">
    <source>
        <dbReference type="SAM" id="MobiDB-lite"/>
    </source>
</evidence>
<comment type="caution">
    <text evidence="9">The sequence shown here is derived from an EMBL/GenBank/DDBJ whole genome shotgun (WGS) entry which is preliminary data.</text>
</comment>
<dbReference type="SUPFAM" id="SSF52799">
    <property type="entry name" value="(Phosphotyrosine protein) phosphatases II"/>
    <property type="match status" value="1"/>
</dbReference>
<organism evidence="9 12">
    <name type="scientific">Adineta steineri</name>
    <dbReference type="NCBI Taxonomy" id="433720"/>
    <lineage>
        <taxon>Eukaryota</taxon>
        <taxon>Metazoa</taxon>
        <taxon>Spiralia</taxon>
        <taxon>Gnathifera</taxon>
        <taxon>Rotifera</taxon>
        <taxon>Eurotatoria</taxon>
        <taxon>Bdelloidea</taxon>
        <taxon>Adinetida</taxon>
        <taxon>Adinetidae</taxon>
        <taxon>Adineta</taxon>
    </lineage>
</organism>
<feature type="compositionally biased region" description="Polar residues" evidence="7">
    <location>
        <begin position="709"/>
        <end position="719"/>
    </location>
</feature>
<dbReference type="GO" id="GO:0004438">
    <property type="term" value="F:phosphatidylinositol-3-phosphate phosphatase activity"/>
    <property type="evidence" value="ECO:0007669"/>
    <property type="project" value="TreeGrafter"/>
</dbReference>
<feature type="binding site" evidence="6">
    <location>
        <begin position="471"/>
        <end position="477"/>
    </location>
    <ligand>
        <name>substrate</name>
    </ligand>
</feature>
<dbReference type="SUPFAM" id="SSF50729">
    <property type="entry name" value="PH domain-like"/>
    <property type="match status" value="1"/>
</dbReference>
<sequence>MSRDVHRSSMKKLNRSNSDDDIHLRPMATLIHSKPTSHGAGETSFGARDDGSSMSSSNEYVAPSPYQNTSSAIAGATRGYMTDRYHVTAIPEQQPTVVHTYELSLPIKLLPGEDDVKLKEDITYRIHNRSIPYRGDLIVTKYRLMFVTKPPDPIQVLVDVPLGMISQIEKIGGQTRSNMSDGAAYGIEINCKDLRHFFFGNGKEQNQRRNLLDHLTRLVFPFSISKADITNPLQFFGSFFALDYKKKMCPNVIDEGWTLYNKMKDYTRMGIQQNSDPHWTINAEINKNYALCDTYPDILVLPSSFDTTRLQRVADFRSRNRIPVLSWYSRETYATITRSSQPLTGLANRTCDDDIELLRKIADANVNQGFKLIILDARPKVNAMANMANGGGYEDYPNCELEFHNIQNIHVMRESLRKLHAAIRNAAHDDKTWFSDLENSNWLFHIRAVLTAAIRLVSLVHNEKRSVLVHCSDGWDRTAQLTSLAMLMLDAHYRTLNGYMILIEKEWISFGHKFFMRIGHGDKSDSERSPVFLQFLDCTFQLLQQFPSAFEFNEKLLVTIADNLYSCQYGTFLLNSDKLRTDMKVSEHTMSTWTPILRDRRLYLNPSYTEKSDKVLLLNNSSRHIKLWKNYYCRYMPGYRSTLDDLTQRYTTLLNLRKKFTDEINHIRQDGEYHQQQQQQQQPRLLSGTLYQTPISTTTSSSSTQSKSNVVQATATFMT</sequence>
<dbReference type="InterPro" id="IPR029021">
    <property type="entry name" value="Prot-tyrosine_phosphatase-like"/>
</dbReference>
<dbReference type="EC" id="3.1.3.95" evidence="3"/>
<evidence type="ECO:0000313" key="10">
    <source>
        <dbReference type="EMBL" id="CAF1612288.1"/>
    </source>
</evidence>
<dbReference type="OrthoDB" id="271628at2759"/>
<dbReference type="InterPro" id="IPR010569">
    <property type="entry name" value="Myotubularin-like_Pase_dom"/>
</dbReference>
<dbReference type="Pfam" id="PF02893">
    <property type="entry name" value="GRAM"/>
    <property type="match status" value="1"/>
</dbReference>
<dbReference type="InterPro" id="IPR003595">
    <property type="entry name" value="Tyr_Pase_cat"/>
</dbReference>
<dbReference type="Gene3D" id="2.30.29.30">
    <property type="entry name" value="Pleckstrin-homology domain (PH domain)/Phosphotyrosine-binding domain (PTB)"/>
    <property type="match status" value="1"/>
</dbReference>
<dbReference type="AlphaFoldDB" id="A0A815KLG8"/>
<evidence type="ECO:0000256" key="5">
    <source>
        <dbReference type="PIRSR" id="PIRSR630564-1"/>
    </source>
</evidence>
<dbReference type="GO" id="GO:0005737">
    <property type="term" value="C:cytoplasm"/>
    <property type="evidence" value="ECO:0007669"/>
    <property type="project" value="TreeGrafter"/>
</dbReference>
<dbReference type="InterPro" id="IPR016130">
    <property type="entry name" value="Tyr_Pase_AS"/>
</dbReference>
<dbReference type="GO" id="GO:0046856">
    <property type="term" value="P:phosphatidylinositol dephosphorylation"/>
    <property type="evidence" value="ECO:0007669"/>
    <property type="project" value="TreeGrafter"/>
</dbReference>
<dbReference type="InterPro" id="IPR004182">
    <property type="entry name" value="GRAM"/>
</dbReference>
<keyword evidence="11" id="KW-1185">Reference proteome</keyword>
<evidence type="ECO:0000313" key="11">
    <source>
        <dbReference type="Proteomes" id="UP000663832"/>
    </source>
</evidence>
<dbReference type="PANTHER" id="PTHR10807">
    <property type="entry name" value="MYOTUBULARIN-RELATED"/>
    <property type="match status" value="1"/>
</dbReference>
<dbReference type="Proteomes" id="UP000663877">
    <property type="component" value="Unassembled WGS sequence"/>
</dbReference>
<feature type="domain" description="Myotubularin phosphatase" evidence="8">
    <location>
        <begin position="256"/>
        <end position="632"/>
    </location>
</feature>
<comment type="similarity">
    <text evidence="2">Belongs to the protein-tyrosine phosphatase family. Non-receptor class myotubularin subfamily.</text>
</comment>
<dbReference type="SMART" id="SM00404">
    <property type="entry name" value="PTPc_motif"/>
    <property type="match status" value="1"/>
</dbReference>
<dbReference type="Pfam" id="PF06602">
    <property type="entry name" value="Myotub-related"/>
    <property type="match status" value="1"/>
</dbReference>
<dbReference type="PANTHER" id="PTHR10807:SF128">
    <property type="entry name" value="PHOSPHATIDYLINOSITOL-3,5-BISPHOSPHATE 3-PHOSPHATASE"/>
    <property type="match status" value="1"/>
</dbReference>
<dbReference type="EMBL" id="CAJNOI010001220">
    <property type="protein sequence ID" value="CAF1395036.1"/>
    <property type="molecule type" value="Genomic_DNA"/>
</dbReference>
<proteinExistence type="inferred from homology"/>
<name>A0A815KLG8_9BILA</name>
<dbReference type="PROSITE" id="PS00383">
    <property type="entry name" value="TYR_PHOSPHATASE_1"/>
    <property type="match status" value="1"/>
</dbReference>
<protein>
    <recommendedName>
        <fullName evidence="3">phosphatidylinositol-3,5-bisphosphate 3-phosphatase</fullName>
        <ecNumber evidence="3">3.1.3.95</ecNumber>
    </recommendedName>
</protein>
<evidence type="ECO:0000256" key="2">
    <source>
        <dbReference type="ARBA" id="ARBA00007471"/>
    </source>
</evidence>
<dbReference type="GO" id="GO:0016020">
    <property type="term" value="C:membrane"/>
    <property type="evidence" value="ECO:0007669"/>
    <property type="project" value="TreeGrafter"/>
</dbReference>
<dbReference type="PROSITE" id="PS51339">
    <property type="entry name" value="PPASE_MYOTUBULARIN"/>
    <property type="match status" value="1"/>
</dbReference>
<evidence type="ECO:0000256" key="1">
    <source>
        <dbReference type="ARBA" id="ARBA00004184"/>
    </source>
</evidence>
<reference evidence="9" key="1">
    <citation type="submission" date="2021-02" db="EMBL/GenBank/DDBJ databases">
        <authorList>
            <person name="Nowell W R."/>
        </authorList>
    </citation>
    <scope>NUCLEOTIDE SEQUENCE</scope>
</reference>
<dbReference type="EMBL" id="CAJNOM010001549">
    <property type="protein sequence ID" value="CAF1612288.1"/>
    <property type="molecule type" value="Genomic_DNA"/>
</dbReference>
<evidence type="ECO:0000259" key="8">
    <source>
        <dbReference type="PROSITE" id="PS51339"/>
    </source>
</evidence>
<feature type="compositionally biased region" description="Low complexity" evidence="7">
    <location>
        <begin position="696"/>
        <end position="708"/>
    </location>
</feature>
<keyword evidence="4" id="KW-0443">Lipid metabolism</keyword>
<dbReference type="InterPro" id="IPR011993">
    <property type="entry name" value="PH-like_dom_sf"/>
</dbReference>
<feature type="region of interest" description="Disordered" evidence="7">
    <location>
        <begin position="1"/>
        <end position="68"/>
    </location>
</feature>
<dbReference type="Proteomes" id="UP000663832">
    <property type="component" value="Unassembled WGS sequence"/>
</dbReference>
<evidence type="ECO:0000256" key="4">
    <source>
        <dbReference type="ARBA" id="ARBA00023098"/>
    </source>
</evidence>
<dbReference type="InterPro" id="IPR030564">
    <property type="entry name" value="Myotubularin"/>
</dbReference>
<dbReference type="GO" id="GO:0012505">
    <property type="term" value="C:endomembrane system"/>
    <property type="evidence" value="ECO:0007669"/>
    <property type="project" value="UniProtKB-SubCell"/>
</dbReference>